<name>A0AAV5WSZ2_9BILA</name>
<dbReference type="AlphaFoldDB" id="A0AAV5WSZ2"/>
<evidence type="ECO:0000313" key="2">
    <source>
        <dbReference type="EMBL" id="GMT33745.1"/>
    </source>
</evidence>
<reference evidence="2" key="1">
    <citation type="submission" date="2023-10" db="EMBL/GenBank/DDBJ databases">
        <title>Genome assembly of Pristionchus species.</title>
        <authorList>
            <person name="Yoshida K."/>
            <person name="Sommer R.J."/>
        </authorList>
    </citation>
    <scope>NUCLEOTIDE SEQUENCE</scope>
    <source>
        <strain evidence="2">RS5133</strain>
    </source>
</reference>
<comment type="caution">
    <text evidence="2">The sequence shown here is derived from an EMBL/GenBank/DDBJ whole genome shotgun (WGS) entry which is preliminary data.</text>
</comment>
<accession>A0AAV5WSZ2</accession>
<organism evidence="2 3">
    <name type="scientific">Pristionchus fissidentatus</name>
    <dbReference type="NCBI Taxonomy" id="1538716"/>
    <lineage>
        <taxon>Eukaryota</taxon>
        <taxon>Metazoa</taxon>
        <taxon>Ecdysozoa</taxon>
        <taxon>Nematoda</taxon>
        <taxon>Chromadorea</taxon>
        <taxon>Rhabditida</taxon>
        <taxon>Rhabditina</taxon>
        <taxon>Diplogasteromorpha</taxon>
        <taxon>Diplogasteroidea</taxon>
        <taxon>Neodiplogasteridae</taxon>
        <taxon>Pristionchus</taxon>
    </lineage>
</organism>
<dbReference type="Proteomes" id="UP001432322">
    <property type="component" value="Unassembled WGS sequence"/>
</dbReference>
<feature type="non-terminal residue" evidence="2">
    <location>
        <position position="1"/>
    </location>
</feature>
<evidence type="ECO:0000256" key="1">
    <source>
        <dbReference type="SAM" id="MobiDB-lite"/>
    </source>
</evidence>
<protein>
    <submittedName>
        <fullName evidence="2">Uncharacterized protein</fullName>
    </submittedName>
</protein>
<keyword evidence="3" id="KW-1185">Reference proteome</keyword>
<gene>
    <name evidence="2" type="ORF">PFISCL1PPCAC_25042</name>
</gene>
<sequence>PHPLHRQRHCHNHPSLERLLEMPSQPPNHLKTSDGTMVHSSRSLASSLGHILVGSGSAGFS</sequence>
<feature type="region of interest" description="Disordered" evidence="1">
    <location>
        <begin position="19"/>
        <end position="38"/>
    </location>
</feature>
<evidence type="ECO:0000313" key="3">
    <source>
        <dbReference type="Proteomes" id="UP001432322"/>
    </source>
</evidence>
<dbReference type="EMBL" id="BTSY01000006">
    <property type="protein sequence ID" value="GMT33745.1"/>
    <property type="molecule type" value="Genomic_DNA"/>
</dbReference>
<proteinExistence type="predicted"/>